<dbReference type="KEGG" id="hpse:HPF_11635"/>
<dbReference type="RefSeq" id="WP_133156676.1">
    <property type="nucleotide sequence ID" value="NZ_CP037867.1"/>
</dbReference>
<sequence length="151" mass="16817">MKWITRERPKIDRIACPWLISRFIDPAAEFLYVPASDVLKVAAEKGATPYDIPGVEMTHVGELCSFDAFIAKHALDEPALQQLATIVRGADTSRLDLAPQSAGLYAVSLGLSQVFKDDHEMLRHGMVVYDALYAWCNTCQAETHNWPPQMA</sequence>
<dbReference type="AlphaFoldDB" id="A0A4P6WWI1"/>
<keyword evidence="3" id="KW-1185">Reference proteome</keyword>
<dbReference type="EMBL" id="CP037867">
    <property type="protein sequence ID" value="QBM28342.1"/>
    <property type="molecule type" value="Genomic_DNA"/>
</dbReference>
<proteinExistence type="predicted"/>
<feature type="domain" description="ChrB C-terminal" evidence="1">
    <location>
        <begin position="3"/>
        <end position="136"/>
    </location>
</feature>
<gene>
    <name evidence="2" type="ORF">HPF_11635</name>
</gene>
<evidence type="ECO:0000259" key="1">
    <source>
        <dbReference type="Pfam" id="PF09828"/>
    </source>
</evidence>
<protein>
    <submittedName>
        <fullName evidence="2">Chromate resistance exported protein</fullName>
    </submittedName>
</protein>
<organism evidence="2 3">
    <name type="scientific">Hydrogenophaga pseudoflava</name>
    <name type="common">Pseudomonas carboxydoflava</name>
    <dbReference type="NCBI Taxonomy" id="47421"/>
    <lineage>
        <taxon>Bacteria</taxon>
        <taxon>Pseudomonadati</taxon>
        <taxon>Pseudomonadota</taxon>
        <taxon>Betaproteobacteria</taxon>
        <taxon>Burkholderiales</taxon>
        <taxon>Comamonadaceae</taxon>
        <taxon>Hydrogenophaga</taxon>
    </lineage>
</organism>
<evidence type="ECO:0000313" key="3">
    <source>
        <dbReference type="Proteomes" id="UP000293912"/>
    </source>
</evidence>
<reference evidence="2 3" key="1">
    <citation type="submission" date="2019-03" db="EMBL/GenBank/DDBJ databases">
        <authorList>
            <person name="Sebastian G."/>
            <person name="Baumann P."/>
            <person name="Ruckert C."/>
            <person name="Kalinowski J."/>
            <person name="Nebel B."/>
            <person name="Takors R."/>
            <person name="Blombach B."/>
        </authorList>
    </citation>
    <scope>NUCLEOTIDE SEQUENCE [LARGE SCALE GENOMIC DNA]</scope>
    <source>
        <strain evidence="2 3">DSM 1084</strain>
    </source>
</reference>
<evidence type="ECO:0000313" key="2">
    <source>
        <dbReference type="EMBL" id="QBM28342.1"/>
    </source>
</evidence>
<dbReference type="Proteomes" id="UP000293912">
    <property type="component" value="Chromosome"/>
</dbReference>
<dbReference type="Pfam" id="PF09828">
    <property type="entry name" value="ChrB_C"/>
    <property type="match status" value="1"/>
</dbReference>
<name>A0A4P6WWI1_HYDPS</name>
<dbReference type="InterPro" id="IPR018634">
    <property type="entry name" value="ChrB_C"/>
</dbReference>
<accession>A0A4P6WWI1</accession>